<evidence type="ECO:0000256" key="1">
    <source>
        <dbReference type="ARBA" id="ARBA00004651"/>
    </source>
</evidence>
<dbReference type="InterPro" id="IPR004117">
    <property type="entry name" value="7tm6_olfct_rcpt"/>
</dbReference>
<dbReference type="Proteomes" id="UP000037069">
    <property type="component" value="Unassembled WGS sequence"/>
</dbReference>
<accession>A0A0L0CI96</accession>
<protein>
    <recommendedName>
        <fullName evidence="14">Odorant receptor</fullName>
    </recommendedName>
</protein>
<evidence type="ECO:0000256" key="7">
    <source>
        <dbReference type="ARBA" id="ARBA00023136"/>
    </source>
</evidence>
<keyword evidence="3" id="KW-0716">Sensory transduction</keyword>
<gene>
    <name evidence="11" type="ORF">FF38_06207</name>
    <name evidence="12" type="ORF">FF38_06208</name>
</gene>
<evidence type="ECO:0000313" key="13">
    <source>
        <dbReference type="Proteomes" id="UP000037069"/>
    </source>
</evidence>
<comment type="subcellular location">
    <subcellularLocation>
        <location evidence="1">Cell membrane</location>
        <topology evidence="1">Multi-pass membrane protein</topology>
    </subcellularLocation>
</comment>
<keyword evidence="6 10" id="KW-1133">Transmembrane helix</keyword>
<sequence>MVEPTRLFTLDEFLIKLQISQKYTRVIYLDFRRETDQQPFRFKNIRFLYIAISLMIIDCICNIMKILIEISSNRLSEAKQIGAVFSIEFLCLVRGLSVLLKYHSILDLTNCLDNIFPRNRDLQRRMHVMSFVRYLEIRHRMLHIYAIVGLSAFIGLPLLKYLIYYDRSSGLPLLDEYHQHASWLPYQLKQSNSAYPFIYVYETLITIFGINCMFTWDHIYTVTVAQYVMHFDFINDQVEKLDVKWTLETKKSEEFYGSLKEIIIYHQHIYQ</sequence>
<proteinExistence type="predicted"/>
<evidence type="ECO:0000256" key="9">
    <source>
        <dbReference type="ARBA" id="ARBA00023224"/>
    </source>
</evidence>
<name>A0A0L0CI96_LUCCU</name>
<feature type="transmembrane region" description="Helical" evidence="10">
    <location>
        <begin position="194"/>
        <end position="214"/>
    </location>
</feature>
<evidence type="ECO:0000256" key="5">
    <source>
        <dbReference type="ARBA" id="ARBA00022725"/>
    </source>
</evidence>
<dbReference type="Pfam" id="PF02949">
    <property type="entry name" value="7tm_6"/>
    <property type="match status" value="1"/>
</dbReference>
<evidence type="ECO:0000256" key="6">
    <source>
        <dbReference type="ARBA" id="ARBA00022989"/>
    </source>
</evidence>
<feature type="transmembrane region" description="Helical" evidence="10">
    <location>
        <begin position="142"/>
        <end position="164"/>
    </location>
</feature>
<dbReference type="GO" id="GO:0005549">
    <property type="term" value="F:odorant binding"/>
    <property type="evidence" value="ECO:0007669"/>
    <property type="project" value="InterPro"/>
</dbReference>
<dbReference type="EMBL" id="JRES01000357">
    <property type="protein sequence ID" value="KNC31967.1"/>
    <property type="molecule type" value="Genomic_DNA"/>
</dbReference>
<dbReference type="GO" id="GO:0004984">
    <property type="term" value="F:olfactory receptor activity"/>
    <property type="evidence" value="ECO:0007669"/>
    <property type="project" value="InterPro"/>
</dbReference>
<feature type="transmembrane region" description="Helical" evidence="10">
    <location>
        <begin position="47"/>
        <end position="68"/>
    </location>
</feature>
<dbReference type="GO" id="GO:0007165">
    <property type="term" value="P:signal transduction"/>
    <property type="evidence" value="ECO:0007669"/>
    <property type="project" value="UniProtKB-KW"/>
</dbReference>
<evidence type="ECO:0000313" key="12">
    <source>
        <dbReference type="EMBL" id="KNC31967.1"/>
    </source>
</evidence>
<reference evidence="11 13" key="1">
    <citation type="journal article" date="2015" name="Nat. Commun.">
        <title>Lucilia cuprina genome unlocks parasitic fly biology to underpin future interventions.</title>
        <authorList>
            <person name="Anstead C.A."/>
            <person name="Korhonen P.K."/>
            <person name="Young N.D."/>
            <person name="Hall R.S."/>
            <person name="Jex A.R."/>
            <person name="Murali S.C."/>
            <person name="Hughes D.S."/>
            <person name="Lee S.F."/>
            <person name="Perry T."/>
            <person name="Stroehlein A.J."/>
            <person name="Ansell B.R."/>
            <person name="Breugelmans B."/>
            <person name="Hofmann A."/>
            <person name="Qu J."/>
            <person name="Dugan S."/>
            <person name="Lee S.L."/>
            <person name="Chao H."/>
            <person name="Dinh H."/>
            <person name="Han Y."/>
            <person name="Doddapaneni H.V."/>
            <person name="Worley K.C."/>
            <person name="Muzny D.M."/>
            <person name="Ioannidis P."/>
            <person name="Waterhouse R.M."/>
            <person name="Zdobnov E.M."/>
            <person name="James P.J."/>
            <person name="Bagnall N.H."/>
            <person name="Kotze A.C."/>
            <person name="Gibbs R.A."/>
            <person name="Richards S."/>
            <person name="Batterham P."/>
            <person name="Gasser R.B."/>
        </authorList>
    </citation>
    <scope>NUCLEOTIDE SEQUENCE [LARGE SCALE GENOMIC DNA]</scope>
    <source>
        <strain evidence="11 13">LS</strain>
        <tissue evidence="11">Full body</tissue>
    </source>
</reference>
<dbReference type="OMA" id="CICNIMK"/>
<keyword evidence="2" id="KW-1003">Cell membrane</keyword>
<evidence type="ECO:0008006" key="14">
    <source>
        <dbReference type="Google" id="ProtNLM"/>
    </source>
</evidence>
<organism evidence="11 13">
    <name type="scientific">Lucilia cuprina</name>
    <name type="common">Green bottle fly</name>
    <name type="synonym">Australian sheep blowfly</name>
    <dbReference type="NCBI Taxonomy" id="7375"/>
    <lineage>
        <taxon>Eukaryota</taxon>
        <taxon>Metazoa</taxon>
        <taxon>Ecdysozoa</taxon>
        <taxon>Arthropoda</taxon>
        <taxon>Hexapoda</taxon>
        <taxon>Insecta</taxon>
        <taxon>Pterygota</taxon>
        <taxon>Neoptera</taxon>
        <taxon>Endopterygota</taxon>
        <taxon>Diptera</taxon>
        <taxon>Brachycera</taxon>
        <taxon>Muscomorpha</taxon>
        <taxon>Oestroidea</taxon>
        <taxon>Calliphoridae</taxon>
        <taxon>Luciliinae</taxon>
        <taxon>Lucilia</taxon>
    </lineage>
</organism>
<evidence type="ECO:0000256" key="4">
    <source>
        <dbReference type="ARBA" id="ARBA00022692"/>
    </source>
</evidence>
<keyword evidence="5" id="KW-0552">Olfaction</keyword>
<dbReference type="EMBL" id="JRES01000357">
    <property type="protein sequence ID" value="KNC31966.1"/>
    <property type="molecule type" value="Genomic_DNA"/>
</dbReference>
<evidence type="ECO:0000256" key="2">
    <source>
        <dbReference type="ARBA" id="ARBA00022475"/>
    </source>
</evidence>
<keyword evidence="13" id="KW-1185">Reference proteome</keyword>
<keyword evidence="7 10" id="KW-0472">Membrane</keyword>
<dbReference type="GO" id="GO:0005886">
    <property type="term" value="C:plasma membrane"/>
    <property type="evidence" value="ECO:0007669"/>
    <property type="project" value="UniProtKB-SubCell"/>
</dbReference>
<keyword evidence="9" id="KW-0807">Transducer</keyword>
<keyword evidence="8" id="KW-0675">Receptor</keyword>
<evidence type="ECO:0000313" key="11">
    <source>
        <dbReference type="EMBL" id="KNC31966.1"/>
    </source>
</evidence>
<evidence type="ECO:0000256" key="10">
    <source>
        <dbReference type="SAM" id="Phobius"/>
    </source>
</evidence>
<comment type="caution">
    <text evidence="11">The sequence shown here is derived from an EMBL/GenBank/DDBJ whole genome shotgun (WGS) entry which is preliminary data.</text>
</comment>
<dbReference type="STRING" id="7375.A0A0L0CI96"/>
<evidence type="ECO:0000256" key="8">
    <source>
        <dbReference type="ARBA" id="ARBA00023170"/>
    </source>
</evidence>
<keyword evidence="4 10" id="KW-0812">Transmembrane</keyword>
<dbReference type="AlphaFoldDB" id="A0A0L0CI96"/>
<evidence type="ECO:0000256" key="3">
    <source>
        <dbReference type="ARBA" id="ARBA00022606"/>
    </source>
</evidence>